<dbReference type="AlphaFoldDB" id="A0A318HDX6"/>
<evidence type="ECO:0000313" key="7">
    <source>
        <dbReference type="Proteomes" id="UP000247811"/>
    </source>
</evidence>
<dbReference type="InterPro" id="IPR014721">
    <property type="entry name" value="Ribsml_uS5_D2-typ_fold_subgr"/>
</dbReference>
<evidence type="ECO:0000256" key="3">
    <source>
        <dbReference type="ARBA" id="ARBA00022759"/>
    </source>
</evidence>
<dbReference type="InterPro" id="IPR000100">
    <property type="entry name" value="RNase_P"/>
</dbReference>
<dbReference type="GO" id="GO:0008033">
    <property type="term" value="P:tRNA processing"/>
    <property type="evidence" value="ECO:0007669"/>
    <property type="project" value="UniProtKB-KW"/>
</dbReference>
<dbReference type="GO" id="GO:0004526">
    <property type="term" value="F:ribonuclease P activity"/>
    <property type="evidence" value="ECO:0007669"/>
    <property type="project" value="InterPro"/>
</dbReference>
<dbReference type="SUPFAM" id="SSF54211">
    <property type="entry name" value="Ribosomal protein S5 domain 2-like"/>
    <property type="match status" value="1"/>
</dbReference>
<reference evidence="6 7" key="1">
    <citation type="submission" date="2018-05" db="EMBL/GenBank/DDBJ databases">
        <title>Genomic Encyclopedia of Type Strains, Phase IV (KMG-IV): sequencing the most valuable type-strain genomes for metagenomic binning, comparative biology and taxonomic classification.</title>
        <authorList>
            <person name="Goeker M."/>
        </authorList>
    </citation>
    <scope>NUCLEOTIDE SEQUENCE [LARGE SCALE GENOMIC DNA]</scope>
    <source>
        <strain evidence="6 7">DSM 566</strain>
    </source>
</reference>
<organism evidence="6 7">
    <name type="scientific">Sphaerotilus hippei</name>
    <dbReference type="NCBI Taxonomy" id="744406"/>
    <lineage>
        <taxon>Bacteria</taxon>
        <taxon>Pseudomonadati</taxon>
        <taxon>Pseudomonadota</taxon>
        <taxon>Betaproteobacteria</taxon>
        <taxon>Burkholderiales</taxon>
        <taxon>Sphaerotilaceae</taxon>
        <taxon>Sphaerotilus</taxon>
    </lineage>
</organism>
<evidence type="ECO:0000256" key="1">
    <source>
        <dbReference type="ARBA" id="ARBA00022694"/>
    </source>
</evidence>
<keyword evidence="4" id="KW-0378">Hydrolase</keyword>
<dbReference type="GO" id="GO:0000049">
    <property type="term" value="F:tRNA binding"/>
    <property type="evidence" value="ECO:0007669"/>
    <property type="project" value="InterPro"/>
</dbReference>
<keyword evidence="3" id="KW-0255">Endonuclease</keyword>
<keyword evidence="1" id="KW-0819">tRNA processing</keyword>
<keyword evidence="7" id="KW-1185">Reference proteome</keyword>
<evidence type="ECO:0000256" key="4">
    <source>
        <dbReference type="ARBA" id="ARBA00022801"/>
    </source>
</evidence>
<accession>A0A318HDX6</accession>
<proteinExistence type="predicted"/>
<evidence type="ECO:0000256" key="2">
    <source>
        <dbReference type="ARBA" id="ARBA00022722"/>
    </source>
</evidence>
<keyword evidence="2" id="KW-0540">Nuclease</keyword>
<sequence length="139" mass="14877">MVHFLAAEAALPPADPELSTGDAGETPELVDDLPVAGTAHRLRVGLVVPKRHAKRSVTRNLVKRHCRVAIDRHLPQLAVGDWVLRLRAPIDRKVFTSASSSVLADGLRAEIEQVIGDAIRRTRAAARSAGPRPVAPAPA</sequence>
<name>A0A318HDX6_9BURK</name>
<dbReference type="EMBL" id="QJJS01000001">
    <property type="protein sequence ID" value="PXW99469.1"/>
    <property type="molecule type" value="Genomic_DNA"/>
</dbReference>
<keyword evidence="5" id="KW-0694">RNA-binding</keyword>
<dbReference type="Proteomes" id="UP000247811">
    <property type="component" value="Unassembled WGS sequence"/>
</dbReference>
<dbReference type="Pfam" id="PF00825">
    <property type="entry name" value="Ribonuclease_P"/>
    <property type="match status" value="1"/>
</dbReference>
<dbReference type="Gene3D" id="3.30.230.10">
    <property type="match status" value="1"/>
</dbReference>
<evidence type="ECO:0000256" key="5">
    <source>
        <dbReference type="ARBA" id="ARBA00022884"/>
    </source>
</evidence>
<gene>
    <name evidence="6" type="ORF">C7444_101299</name>
</gene>
<evidence type="ECO:0000313" key="6">
    <source>
        <dbReference type="EMBL" id="PXW99469.1"/>
    </source>
</evidence>
<dbReference type="InterPro" id="IPR020568">
    <property type="entry name" value="Ribosomal_Su5_D2-typ_SF"/>
</dbReference>
<comment type="caution">
    <text evidence="6">The sequence shown here is derived from an EMBL/GenBank/DDBJ whole genome shotgun (WGS) entry which is preliminary data.</text>
</comment>
<protein>
    <submittedName>
        <fullName evidence="6">Ribonuclease P protein component</fullName>
    </submittedName>
</protein>